<protein>
    <submittedName>
        <fullName evidence="2">Uncharacterized protein</fullName>
    </submittedName>
</protein>
<feature type="compositionally biased region" description="Gly residues" evidence="1">
    <location>
        <begin position="152"/>
        <end position="165"/>
    </location>
</feature>
<gene>
    <name evidence="2" type="ORF">HGI30_09390</name>
</gene>
<keyword evidence="3" id="KW-1185">Reference proteome</keyword>
<sequence length="165" mass="16758">MSDEAKRKLGIASGTEAGETPGINGREGSGASGGGEVGGGLMEIRSSGAESWDLQRLPAADSLPVGASFAVAPRPERLRSEEWTARALERANKPPSEATLQLVFELLQDVLLGQQLLAERLERLAGSAEAAQAVGSMSIPYFGQGSVRLPSTGGGPPAGGGSASS</sequence>
<organism evidence="2 3">
    <name type="scientific">Paenibacillus albicereus</name>
    <dbReference type="NCBI Taxonomy" id="2726185"/>
    <lineage>
        <taxon>Bacteria</taxon>
        <taxon>Bacillati</taxon>
        <taxon>Bacillota</taxon>
        <taxon>Bacilli</taxon>
        <taxon>Bacillales</taxon>
        <taxon>Paenibacillaceae</taxon>
        <taxon>Paenibacillus</taxon>
    </lineage>
</organism>
<feature type="compositionally biased region" description="Gly residues" evidence="1">
    <location>
        <begin position="25"/>
        <end position="41"/>
    </location>
</feature>
<evidence type="ECO:0000256" key="1">
    <source>
        <dbReference type="SAM" id="MobiDB-lite"/>
    </source>
</evidence>
<reference evidence="2 3" key="1">
    <citation type="submission" date="2020-04" db="EMBL/GenBank/DDBJ databases">
        <title>Novel Paenibacillus strain UniB2 isolated from commercial digestive syrup.</title>
        <authorList>
            <person name="Thorat V."/>
            <person name="Kirdat K."/>
            <person name="Tiwarekar B."/>
            <person name="Yadav A."/>
        </authorList>
    </citation>
    <scope>NUCLEOTIDE SEQUENCE [LARGE SCALE GENOMIC DNA]</scope>
    <source>
        <strain evidence="2 3">UniB2</strain>
    </source>
</reference>
<evidence type="ECO:0000313" key="3">
    <source>
        <dbReference type="Proteomes" id="UP000502136"/>
    </source>
</evidence>
<evidence type="ECO:0000313" key="2">
    <source>
        <dbReference type="EMBL" id="QJC51737.1"/>
    </source>
</evidence>
<dbReference type="KEGG" id="palr:HGI30_09390"/>
<name>A0A6H2GWF6_9BACL</name>
<dbReference type="AlphaFoldDB" id="A0A6H2GWF6"/>
<dbReference type="RefSeq" id="WP_168907321.1">
    <property type="nucleotide sequence ID" value="NZ_CP051428.1"/>
</dbReference>
<proteinExistence type="predicted"/>
<accession>A0A6H2GWF6</accession>
<feature type="region of interest" description="Disordered" evidence="1">
    <location>
        <begin position="1"/>
        <end position="42"/>
    </location>
</feature>
<dbReference type="EMBL" id="CP051428">
    <property type="protein sequence ID" value="QJC51737.1"/>
    <property type="molecule type" value="Genomic_DNA"/>
</dbReference>
<dbReference type="Proteomes" id="UP000502136">
    <property type="component" value="Chromosome"/>
</dbReference>
<feature type="region of interest" description="Disordered" evidence="1">
    <location>
        <begin position="145"/>
        <end position="165"/>
    </location>
</feature>